<dbReference type="SUPFAM" id="SSF55785">
    <property type="entry name" value="PYP-like sensor domain (PAS domain)"/>
    <property type="match status" value="1"/>
</dbReference>
<dbReference type="Gene3D" id="3.30.450.20">
    <property type="entry name" value="PAS domain"/>
    <property type="match status" value="1"/>
</dbReference>
<protein>
    <recommendedName>
        <fullName evidence="2">histidine kinase</fullName>
        <ecNumber evidence="2">2.7.13.3</ecNumber>
    </recommendedName>
</protein>
<evidence type="ECO:0000259" key="16">
    <source>
        <dbReference type="PROSITE" id="PS50113"/>
    </source>
</evidence>
<keyword evidence="9" id="KW-0547">Nucleotide-binding</keyword>
<dbReference type="Proteomes" id="UP000198922">
    <property type="component" value="Unassembled WGS sequence"/>
</dbReference>
<dbReference type="EMBL" id="FNAT01000003">
    <property type="protein sequence ID" value="SDE63047.1"/>
    <property type="molecule type" value="Genomic_DNA"/>
</dbReference>
<evidence type="ECO:0000256" key="5">
    <source>
        <dbReference type="ARBA" id="ARBA00022606"/>
    </source>
</evidence>
<evidence type="ECO:0000256" key="7">
    <source>
        <dbReference type="ARBA" id="ARBA00022643"/>
    </source>
</evidence>
<feature type="domain" description="PAS" evidence="15">
    <location>
        <begin position="60"/>
        <end position="110"/>
    </location>
</feature>
<evidence type="ECO:0000256" key="2">
    <source>
        <dbReference type="ARBA" id="ARBA00012438"/>
    </source>
</evidence>
<evidence type="ECO:0000256" key="1">
    <source>
        <dbReference type="ARBA" id="ARBA00000085"/>
    </source>
</evidence>
<evidence type="ECO:0000256" key="6">
    <source>
        <dbReference type="ARBA" id="ARBA00022630"/>
    </source>
</evidence>
<organism evidence="17 18">
    <name type="scientific">Limimaricola pyoseonensis</name>
    <dbReference type="NCBI Taxonomy" id="521013"/>
    <lineage>
        <taxon>Bacteria</taxon>
        <taxon>Pseudomonadati</taxon>
        <taxon>Pseudomonadota</taxon>
        <taxon>Alphaproteobacteria</taxon>
        <taxon>Rhodobacterales</taxon>
        <taxon>Paracoccaceae</taxon>
        <taxon>Limimaricola</taxon>
    </lineage>
</organism>
<keyword evidence="6" id="KW-0285">Flavoprotein</keyword>
<dbReference type="GO" id="GO:0004673">
    <property type="term" value="F:protein histidine kinase activity"/>
    <property type="evidence" value="ECO:0007669"/>
    <property type="project" value="UniProtKB-EC"/>
</dbReference>
<keyword evidence="12" id="KW-0157">Chromophore</keyword>
<dbReference type="CDD" id="cd00130">
    <property type="entry name" value="PAS"/>
    <property type="match status" value="1"/>
</dbReference>
<dbReference type="GO" id="GO:0009881">
    <property type="term" value="F:photoreceptor activity"/>
    <property type="evidence" value="ECO:0007669"/>
    <property type="project" value="UniProtKB-KW"/>
</dbReference>
<name>A0A1G7EHK3_9RHOB</name>
<dbReference type="InterPro" id="IPR011102">
    <property type="entry name" value="Sig_transdc_His_kinase_HWE"/>
</dbReference>
<dbReference type="OrthoDB" id="489241at2"/>
<keyword evidence="13" id="KW-0675">Receptor</keyword>
<dbReference type="Gene3D" id="3.30.565.10">
    <property type="entry name" value="Histidine kinase-like ATPase, C-terminal domain"/>
    <property type="match status" value="1"/>
</dbReference>
<evidence type="ECO:0000259" key="15">
    <source>
        <dbReference type="PROSITE" id="PS50112"/>
    </source>
</evidence>
<keyword evidence="7" id="KW-0288">FMN</keyword>
<dbReference type="InterPro" id="IPR036890">
    <property type="entry name" value="HATPase_C_sf"/>
</dbReference>
<dbReference type="SMART" id="SM00911">
    <property type="entry name" value="HWE_HK"/>
    <property type="match status" value="1"/>
</dbReference>
<dbReference type="InterPro" id="IPR035965">
    <property type="entry name" value="PAS-like_dom_sf"/>
</dbReference>
<feature type="region of interest" description="Disordered" evidence="14">
    <location>
        <begin position="1"/>
        <end position="27"/>
    </location>
</feature>
<keyword evidence="10" id="KW-0418">Kinase</keyword>
<dbReference type="GO" id="GO:0005524">
    <property type="term" value="F:ATP binding"/>
    <property type="evidence" value="ECO:0007669"/>
    <property type="project" value="UniProtKB-KW"/>
</dbReference>
<dbReference type="EC" id="2.7.13.3" evidence="2"/>
<accession>A0A1G7EHK3</accession>
<dbReference type="PROSITE" id="PS50112">
    <property type="entry name" value="PAS"/>
    <property type="match status" value="1"/>
</dbReference>
<evidence type="ECO:0000256" key="4">
    <source>
        <dbReference type="ARBA" id="ARBA00022553"/>
    </source>
</evidence>
<dbReference type="InterPro" id="IPR000700">
    <property type="entry name" value="PAS-assoc_C"/>
</dbReference>
<keyword evidence="11" id="KW-0067">ATP-binding</keyword>
<keyword evidence="5" id="KW-0716">Sensory transduction</keyword>
<feature type="domain" description="PAC" evidence="16">
    <location>
        <begin position="108"/>
        <end position="165"/>
    </location>
</feature>
<evidence type="ECO:0000313" key="17">
    <source>
        <dbReference type="EMBL" id="SDE63047.1"/>
    </source>
</evidence>
<dbReference type="Pfam" id="PF07536">
    <property type="entry name" value="HWE_HK"/>
    <property type="match status" value="1"/>
</dbReference>
<dbReference type="Pfam" id="PF13426">
    <property type="entry name" value="PAS_9"/>
    <property type="match status" value="1"/>
</dbReference>
<dbReference type="PROSITE" id="PS50113">
    <property type="entry name" value="PAC"/>
    <property type="match status" value="1"/>
</dbReference>
<evidence type="ECO:0000256" key="13">
    <source>
        <dbReference type="ARBA" id="ARBA00023170"/>
    </source>
</evidence>
<evidence type="ECO:0000256" key="8">
    <source>
        <dbReference type="ARBA" id="ARBA00022679"/>
    </source>
</evidence>
<comment type="catalytic activity">
    <reaction evidence="1">
        <text>ATP + protein L-histidine = ADP + protein N-phospho-L-histidine.</text>
        <dbReference type="EC" id="2.7.13.3"/>
    </reaction>
</comment>
<evidence type="ECO:0000256" key="9">
    <source>
        <dbReference type="ARBA" id="ARBA00022741"/>
    </source>
</evidence>
<dbReference type="SMART" id="SM00086">
    <property type="entry name" value="PAC"/>
    <property type="match status" value="1"/>
</dbReference>
<keyword evidence="18" id="KW-1185">Reference proteome</keyword>
<gene>
    <name evidence="17" type="ORF">SAMN04488567_2162</name>
</gene>
<keyword evidence="8" id="KW-0808">Transferase</keyword>
<dbReference type="RefSeq" id="WP_090111826.1">
    <property type="nucleotide sequence ID" value="NZ_FNAT01000003.1"/>
</dbReference>
<dbReference type="PANTHER" id="PTHR47429:SF2">
    <property type="entry name" value="PROTEIN TWIN LOV 1"/>
    <property type="match status" value="1"/>
</dbReference>
<evidence type="ECO:0000313" key="18">
    <source>
        <dbReference type="Proteomes" id="UP000198922"/>
    </source>
</evidence>
<keyword evidence="3" id="KW-0600">Photoreceptor protein</keyword>
<dbReference type="InterPro" id="IPR001610">
    <property type="entry name" value="PAC"/>
</dbReference>
<proteinExistence type="predicted"/>
<dbReference type="AlphaFoldDB" id="A0A1G7EHK3"/>
<evidence type="ECO:0000256" key="14">
    <source>
        <dbReference type="SAM" id="MobiDB-lite"/>
    </source>
</evidence>
<dbReference type="NCBIfam" id="NF010077">
    <property type="entry name" value="PRK13559.1"/>
    <property type="match status" value="1"/>
</dbReference>
<keyword evidence="4" id="KW-0597">Phosphoprotein</keyword>
<evidence type="ECO:0000256" key="12">
    <source>
        <dbReference type="ARBA" id="ARBA00022991"/>
    </source>
</evidence>
<dbReference type="NCBIfam" id="TIGR00229">
    <property type="entry name" value="sensory_box"/>
    <property type="match status" value="1"/>
</dbReference>
<dbReference type="SUPFAM" id="SSF55874">
    <property type="entry name" value="ATPase domain of HSP90 chaperone/DNA topoisomerase II/histidine kinase"/>
    <property type="match status" value="1"/>
</dbReference>
<sequence>MSDQAHRSEADNRAAQRASDFDSARQQAERMRIGADSGVLFEQAMAQTRMAICLADPNREDAPLVFVNRAFLELTGYTEEEVLGRNCRFLQGPETDRAQVEKLRTALETEEVVVVELLNYRKDGTPFWNALHLGPIYNEDGSLRYFFGSQWNVTDVHAARAEEKHARMMEREISHRMKNMFAVISSIVTMTGKLDGVEKMAEKINARIRSLGRAHEAMLEVSFAAGPTDPSKLFSDLLEPYAPRGGDSVTLKGGAVPLDSNVVSVLALTLHEMAINAVKHGAFSEPEGRVALRWDLDEKAGQEMLRLRWVETGGPAPSASPARQGVGMTIMRRMLAMGEGEVNYDWHPEGLRVEILFPTSL</sequence>
<evidence type="ECO:0000256" key="11">
    <source>
        <dbReference type="ARBA" id="ARBA00022840"/>
    </source>
</evidence>
<dbReference type="InterPro" id="IPR000014">
    <property type="entry name" value="PAS"/>
</dbReference>
<dbReference type="STRING" id="521013.SAMN04488567_2162"/>
<evidence type="ECO:0000256" key="10">
    <source>
        <dbReference type="ARBA" id="ARBA00022777"/>
    </source>
</evidence>
<evidence type="ECO:0000256" key="3">
    <source>
        <dbReference type="ARBA" id="ARBA00022543"/>
    </source>
</evidence>
<dbReference type="PANTHER" id="PTHR47429">
    <property type="entry name" value="PROTEIN TWIN LOV 1"/>
    <property type="match status" value="1"/>
</dbReference>
<reference evidence="18" key="1">
    <citation type="submission" date="2016-10" db="EMBL/GenBank/DDBJ databases">
        <authorList>
            <person name="Varghese N."/>
            <person name="Submissions S."/>
        </authorList>
    </citation>
    <scope>NUCLEOTIDE SEQUENCE [LARGE SCALE GENOMIC DNA]</scope>
    <source>
        <strain evidence="18">DSM 21424</strain>
    </source>
</reference>